<feature type="compositionally biased region" description="Basic residues" evidence="1">
    <location>
        <begin position="7"/>
        <end position="20"/>
    </location>
</feature>
<dbReference type="PATRIC" id="fig|1299334.3.peg.7369"/>
<evidence type="ECO:0000313" key="2">
    <source>
        <dbReference type="EMBL" id="EUA23179.1"/>
    </source>
</evidence>
<dbReference type="Gene3D" id="3.40.228.10">
    <property type="entry name" value="Dimethylsulfoxide Reductase, domain 2"/>
    <property type="match status" value="1"/>
</dbReference>
<comment type="caution">
    <text evidence="2">The sequence shown here is derived from an EMBL/GenBank/DDBJ whole genome shotgun (WGS) entry which is preliminary data.</text>
</comment>
<feature type="compositionally biased region" description="Gly residues" evidence="1">
    <location>
        <begin position="206"/>
        <end position="215"/>
    </location>
</feature>
<dbReference type="EMBL" id="JAOB01000069">
    <property type="protein sequence ID" value="EUA23179.1"/>
    <property type="molecule type" value="Genomic_DNA"/>
</dbReference>
<dbReference type="AlphaFoldDB" id="X7ZVB3"/>
<gene>
    <name evidence="2" type="ORF">I553_5415</name>
</gene>
<name>X7ZVB3_MYCXE</name>
<evidence type="ECO:0000256" key="1">
    <source>
        <dbReference type="SAM" id="MobiDB-lite"/>
    </source>
</evidence>
<protein>
    <submittedName>
        <fullName evidence="2">Putative oxidoreductase</fullName>
    </submittedName>
</protein>
<dbReference type="Gene3D" id="3.40.50.740">
    <property type="match status" value="1"/>
</dbReference>
<reference evidence="2" key="1">
    <citation type="submission" date="2014-01" db="EMBL/GenBank/DDBJ databases">
        <authorList>
            <person name="Brown-Elliot B."/>
            <person name="Wallace R."/>
            <person name="Lenaerts A."/>
            <person name="Ordway D."/>
            <person name="DeGroote M.A."/>
            <person name="Parker T."/>
            <person name="Sizemore C."/>
            <person name="Tallon L.J."/>
            <person name="Sadzewicz L.K."/>
            <person name="Sengamalay N."/>
            <person name="Fraser C.M."/>
            <person name="Hine E."/>
            <person name="Shefchek K.A."/>
            <person name="Das S.P."/>
            <person name="Tettelin H."/>
        </authorList>
    </citation>
    <scope>NUCLEOTIDE SEQUENCE [LARGE SCALE GENOMIC DNA]</scope>
    <source>
        <strain evidence="2">4042</strain>
    </source>
</reference>
<organism evidence="2">
    <name type="scientific">Mycobacterium xenopi 4042</name>
    <dbReference type="NCBI Taxonomy" id="1299334"/>
    <lineage>
        <taxon>Bacteria</taxon>
        <taxon>Bacillati</taxon>
        <taxon>Actinomycetota</taxon>
        <taxon>Actinomycetes</taxon>
        <taxon>Mycobacteriales</taxon>
        <taxon>Mycobacteriaceae</taxon>
        <taxon>Mycobacterium</taxon>
    </lineage>
</organism>
<feature type="region of interest" description="Disordered" evidence="1">
    <location>
        <begin position="1"/>
        <end position="28"/>
    </location>
</feature>
<sequence length="215" mass="23917">MRLGDPRRRRQGRRQPRQPRRPMEPRPHVPVIDKYGIRAVTAHTGNPLAHSFSLARYAGVLLGMSGMPVTFSPGTVDQWPKNLSSHLMYGRWWGFPVPDIERTDLLVIMGANPAESQGSLLAAPMSWRSSSASGGAARWWSSTRSVPAPQRRPTNGCQSLPAPMRLSCSRSRTRCSTRTWFPWARWPRTSRCRDDAAGGRRLATGTGAGRGFRAD</sequence>
<feature type="region of interest" description="Disordered" evidence="1">
    <location>
        <begin position="193"/>
        <end position="215"/>
    </location>
</feature>
<dbReference type="SUPFAM" id="SSF53706">
    <property type="entry name" value="Formate dehydrogenase/DMSO reductase, domains 1-3"/>
    <property type="match status" value="1"/>
</dbReference>
<feature type="region of interest" description="Disordered" evidence="1">
    <location>
        <begin position="142"/>
        <end position="161"/>
    </location>
</feature>
<accession>X7ZVB3</accession>
<proteinExistence type="predicted"/>